<keyword evidence="4" id="KW-1185">Reference proteome</keyword>
<evidence type="ECO:0000313" key="4">
    <source>
        <dbReference type="Proteomes" id="UP000735302"/>
    </source>
</evidence>
<dbReference type="InterPro" id="IPR005135">
    <property type="entry name" value="Endo/exonuclease/phosphatase"/>
</dbReference>
<protein>
    <submittedName>
        <fullName evidence="3">RNA-directed DNA polymerase from mobile element jockey</fullName>
    </submittedName>
</protein>
<organism evidence="3 4">
    <name type="scientific">Plakobranchus ocellatus</name>
    <dbReference type="NCBI Taxonomy" id="259542"/>
    <lineage>
        <taxon>Eukaryota</taxon>
        <taxon>Metazoa</taxon>
        <taxon>Spiralia</taxon>
        <taxon>Lophotrochozoa</taxon>
        <taxon>Mollusca</taxon>
        <taxon>Gastropoda</taxon>
        <taxon>Heterobranchia</taxon>
        <taxon>Euthyneura</taxon>
        <taxon>Panpulmonata</taxon>
        <taxon>Sacoglossa</taxon>
        <taxon>Placobranchoidea</taxon>
        <taxon>Plakobranchidae</taxon>
        <taxon>Plakobranchus</taxon>
    </lineage>
</organism>
<dbReference type="Gene3D" id="3.60.10.10">
    <property type="entry name" value="Endonuclease/exonuclease/phosphatase"/>
    <property type="match status" value="1"/>
</dbReference>
<accession>A0AAV4C0I1</accession>
<keyword evidence="3" id="KW-0808">Transferase</keyword>
<reference evidence="3 4" key="1">
    <citation type="journal article" date="2021" name="Elife">
        <title>Chloroplast acquisition without the gene transfer in kleptoplastic sea slugs, Plakobranchus ocellatus.</title>
        <authorList>
            <person name="Maeda T."/>
            <person name="Takahashi S."/>
            <person name="Yoshida T."/>
            <person name="Shimamura S."/>
            <person name="Takaki Y."/>
            <person name="Nagai Y."/>
            <person name="Toyoda A."/>
            <person name="Suzuki Y."/>
            <person name="Arimoto A."/>
            <person name="Ishii H."/>
            <person name="Satoh N."/>
            <person name="Nishiyama T."/>
            <person name="Hasebe M."/>
            <person name="Maruyama T."/>
            <person name="Minagawa J."/>
            <person name="Obokata J."/>
            <person name="Shigenobu S."/>
        </authorList>
    </citation>
    <scope>NUCLEOTIDE SEQUENCE [LARGE SCALE GENOMIC DNA]</scope>
</reference>
<sequence length="389" mass="43621">MLVPLRLNFEQSQQRSPRMAAKVPLLLRQRGKKSRRILRLPVPREQQKPKYQPSAGPKIRKDRRPQGKHSIVLRLRPWKLRGLLSSIWGDSSTPSSPRACESPTGEAEPIVLNTGLHATAATVNLEKTLTVCSLYLPPNTPVSKVFLVELFEQLPKPFLLLGDFNAHSPAWGDSRRDGRGRMLEEFMAENDLIIRNCGEQTFVHSAYHSTSAIDLAVASFSIAAECSWAAQSDLSGSDHFPIFLTLSSNFNSNCPPPWEEHQVHVDISVTKQKKEDTSEFAYQKEFSRIRERCSNRYAVFTAGSKLEEKVAAAAYFSEHPDCSKETRLRDGVSVFSAELEGIAHGLTEIKKKKLTKYHKIVLSTVTAYQLYRLSKAKISKSKISGACTI</sequence>
<dbReference type="PANTHER" id="PTHR33273:SF4">
    <property type="entry name" value="ENDONUCLEASE_EXONUCLEASE_PHOSPHATASE DOMAIN-CONTAINING PROTEIN"/>
    <property type="match status" value="1"/>
</dbReference>
<comment type="caution">
    <text evidence="3">The sequence shown here is derived from an EMBL/GenBank/DDBJ whole genome shotgun (WGS) entry which is preliminary data.</text>
</comment>
<dbReference type="EMBL" id="BLXT01005595">
    <property type="protein sequence ID" value="GFO24194.1"/>
    <property type="molecule type" value="Genomic_DNA"/>
</dbReference>
<dbReference type="SUPFAM" id="SSF56219">
    <property type="entry name" value="DNase I-like"/>
    <property type="match status" value="1"/>
</dbReference>
<feature type="compositionally biased region" description="Basic residues" evidence="1">
    <location>
        <begin position="58"/>
        <end position="67"/>
    </location>
</feature>
<dbReference type="Pfam" id="PF14529">
    <property type="entry name" value="Exo_endo_phos_2"/>
    <property type="match status" value="1"/>
</dbReference>
<dbReference type="Proteomes" id="UP000735302">
    <property type="component" value="Unassembled WGS sequence"/>
</dbReference>
<evidence type="ECO:0000256" key="1">
    <source>
        <dbReference type="SAM" id="MobiDB-lite"/>
    </source>
</evidence>
<feature type="region of interest" description="Disordered" evidence="1">
    <location>
        <begin position="1"/>
        <end position="21"/>
    </location>
</feature>
<dbReference type="InterPro" id="IPR036691">
    <property type="entry name" value="Endo/exonu/phosph_ase_sf"/>
</dbReference>
<feature type="domain" description="Endonuclease/exonuclease/phosphatase" evidence="2">
    <location>
        <begin position="130"/>
        <end position="243"/>
    </location>
</feature>
<evidence type="ECO:0000313" key="3">
    <source>
        <dbReference type="EMBL" id="GFO24194.1"/>
    </source>
</evidence>
<keyword evidence="3" id="KW-0695">RNA-directed DNA polymerase</keyword>
<keyword evidence="3" id="KW-0548">Nucleotidyltransferase</keyword>
<proteinExistence type="predicted"/>
<dbReference type="PANTHER" id="PTHR33273">
    <property type="entry name" value="DOMAIN-CONTAINING PROTEIN, PUTATIVE-RELATED"/>
    <property type="match status" value="1"/>
</dbReference>
<gene>
    <name evidence="3" type="ORF">PoB_005069900</name>
</gene>
<name>A0AAV4C0I1_9GAST</name>
<dbReference type="GO" id="GO:0003964">
    <property type="term" value="F:RNA-directed DNA polymerase activity"/>
    <property type="evidence" value="ECO:0007669"/>
    <property type="project" value="UniProtKB-KW"/>
</dbReference>
<dbReference type="AlphaFoldDB" id="A0AAV4C0I1"/>
<feature type="region of interest" description="Disordered" evidence="1">
    <location>
        <begin position="40"/>
        <end position="67"/>
    </location>
</feature>
<evidence type="ECO:0000259" key="2">
    <source>
        <dbReference type="Pfam" id="PF14529"/>
    </source>
</evidence>